<organism evidence="1">
    <name type="scientific">marine sediment metagenome</name>
    <dbReference type="NCBI Taxonomy" id="412755"/>
    <lineage>
        <taxon>unclassified sequences</taxon>
        <taxon>metagenomes</taxon>
        <taxon>ecological metagenomes</taxon>
    </lineage>
</organism>
<dbReference type="PANTHER" id="PTHR11063:SF8">
    <property type="entry name" value="DELTA-1-PYRROLINE-5-CARBOXYLATE SYNTHASE"/>
    <property type="match status" value="1"/>
</dbReference>
<dbReference type="EMBL" id="BARV01000397">
    <property type="protein sequence ID" value="GAH97868.1"/>
    <property type="molecule type" value="Genomic_DNA"/>
</dbReference>
<sequence length="59" mass="6492">MYCLCRQKEHLLFPAILSLFGLGAEIGISTQKLHARGPMGVCELTSSKFIILGDGQIRE</sequence>
<dbReference type="PANTHER" id="PTHR11063">
    <property type="entry name" value="GLUTAMATE SEMIALDEHYDE DEHYDROGENASE"/>
    <property type="match status" value="1"/>
</dbReference>
<accession>X1LUQ1</accession>
<reference evidence="1" key="1">
    <citation type="journal article" date="2014" name="Front. Microbiol.">
        <title>High frequency of phylogenetically diverse reductive dehalogenase-homologous genes in deep subseafloor sedimentary metagenomes.</title>
        <authorList>
            <person name="Kawai M."/>
            <person name="Futagami T."/>
            <person name="Toyoda A."/>
            <person name="Takaki Y."/>
            <person name="Nishi S."/>
            <person name="Hori S."/>
            <person name="Arai W."/>
            <person name="Tsubouchi T."/>
            <person name="Morono Y."/>
            <person name="Uchiyama I."/>
            <person name="Ito T."/>
            <person name="Fujiyama A."/>
            <person name="Inagaki F."/>
            <person name="Takami H."/>
        </authorList>
    </citation>
    <scope>NUCLEOTIDE SEQUENCE</scope>
    <source>
        <strain evidence="1">Expedition CK06-06</strain>
    </source>
</reference>
<comment type="caution">
    <text evidence="1">The sequence shown here is derived from an EMBL/GenBank/DDBJ whole genome shotgun (WGS) entry which is preliminary data.</text>
</comment>
<dbReference type="AlphaFoldDB" id="X1LUQ1"/>
<dbReference type="GO" id="GO:0004350">
    <property type="term" value="F:glutamate-5-semialdehyde dehydrogenase activity"/>
    <property type="evidence" value="ECO:0007669"/>
    <property type="project" value="TreeGrafter"/>
</dbReference>
<evidence type="ECO:0000313" key="1">
    <source>
        <dbReference type="EMBL" id="GAH97868.1"/>
    </source>
</evidence>
<dbReference type="InterPro" id="IPR016162">
    <property type="entry name" value="Ald_DH_N"/>
</dbReference>
<gene>
    <name evidence="1" type="ORF">S06H3_01558</name>
</gene>
<evidence type="ECO:0008006" key="2">
    <source>
        <dbReference type="Google" id="ProtNLM"/>
    </source>
</evidence>
<dbReference type="SUPFAM" id="SSF53720">
    <property type="entry name" value="ALDH-like"/>
    <property type="match status" value="1"/>
</dbReference>
<name>X1LUQ1_9ZZZZ</name>
<dbReference type="Gene3D" id="3.40.605.10">
    <property type="entry name" value="Aldehyde Dehydrogenase, Chain A, domain 1"/>
    <property type="match status" value="1"/>
</dbReference>
<dbReference type="InterPro" id="IPR016161">
    <property type="entry name" value="Ald_DH/histidinol_DH"/>
</dbReference>
<proteinExistence type="predicted"/>
<protein>
    <recommendedName>
        <fullName evidence="2">Gamma-glutamyl phosphate reductase</fullName>
    </recommendedName>
</protein>